<dbReference type="Proteomes" id="UP000199729">
    <property type="component" value="Chromosome"/>
</dbReference>
<evidence type="ECO:0000313" key="1">
    <source>
        <dbReference type="EMBL" id="ASM75919.1"/>
    </source>
</evidence>
<gene>
    <name evidence="1" type="ORF">VITFI_CDS0140</name>
</gene>
<name>A0A221KAB6_VITFI</name>
<dbReference type="KEGG" id="vff:VITFI_CDS0140"/>
<proteinExistence type="predicted"/>
<keyword evidence="2" id="KW-1185">Reference proteome</keyword>
<dbReference type="AlphaFoldDB" id="A0A221KAB6"/>
<sequence>MANHFANDAFIIHTDFLQKKAFLRAFPYHHPPHGNGLPTLTRCKDHLDLPTLLYDCLTHRQRAIRSAKMIIAEGLVLSRKWFEDALVCAIQNILAGRTCHVHRYFLFPPAEVMLEQIQTRAREKPARQREALIFPDIPAVQKQRDRHRDTLGPAQDAARWQVHAEASTLHQAIERLLTP</sequence>
<accession>A0A221KAB6</accession>
<dbReference type="EMBL" id="CP022423">
    <property type="protein sequence ID" value="ASM75919.1"/>
    <property type="molecule type" value="Genomic_DNA"/>
</dbReference>
<organism evidence="1 2">
    <name type="scientific">Vitreoscilla filiformis</name>
    <dbReference type="NCBI Taxonomy" id="63"/>
    <lineage>
        <taxon>Bacteria</taxon>
        <taxon>Pseudomonadati</taxon>
        <taxon>Pseudomonadota</taxon>
        <taxon>Betaproteobacteria</taxon>
        <taxon>Neisseriales</taxon>
        <taxon>Neisseriaceae</taxon>
        <taxon>Vitreoscilla</taxon>
    </lineage>
</organism>
<evidence type="ECO:0000313" key="2">
    <source>
        <dbReference type="Proteomes" id="UP000199729"/>
    </source>
</evidence>
<reference evidence="1 2" key="1">
    <citation type="submission" date="2017-07" db="EMBL/GenBank/DDBJ databases">
        <title>Complete Genome Sequence of the cosmetic ferment Vitreoscilla filiformis (ATCC15551).</title>
        <authorList>
            <person name="Contreras S."/>
            <person name="Sagory-Zalkind P."/>
            <person name="Blanquart H."/>
            <person name="Iltis A."/>
            <person name="Morand S.C."/>
        </authorList>
    </citation>
    <scope>NUCLEOTIDE SEQUENCE [LARGE SCALE GENOMIC DNA]</scope>
    <source>
        <strain evidence="1 2">ATCC 15551</strain>
    </source>
</reference>
<protein>
    <submittedName>
        <fullName evidence="1">Uncharacterized protein</fullName>
    </submittedName>
</protein>